<gene>
    <name evidence="2" type="ORF">PY650_21360</name>
</gene>
<reference evidence="2" key="1">
    <citation type="submission" date="2023-06" db="EMBL/GenBank/DDBJ databases">
        <title>Phylogenetic Diversity of Rhizobium strains.</title>
        <authorList>
            <person name="Moura F.T."/>
            <person name="Helene L.C.F."/>
            <person name="Hungria M."/>
        </authorList>
    </citation>
    <scope>NUCLEOTIDE SEQUENCE</scope>
    <source>
        <strain evidence="2">CCGE524</strain>
    </source>
</reference>
<keyword evidence="1" id="KW-1133">Transmembrane helix</keyword>
<protein>
    <submittedName>
        <fullName evidence="2">Uncharacterized protein</fullName>
    </submittedName>
</protein>
<keyword evidence="1" id="KW-0472">Membrane</keyword>
<evidence type="ECO:0000256" key="1">
    <source>
        <dbReference type="SAM" id="Phobius"/>
    </source>
</evidence>
<evidence type="ECO:0000313" key="2">
    <source>
        <dbReference type="EMBL" id="MDL2408150.1"/>
    </source>
</evidence>
<name>A0ABT7KHM8_9HYPH</name>
<organism evidence="2 3">
    <name type="scientific">Rhizobium calliandrae</name>
    <dbReference type="NCBI Taxonomy" id="1312182"/>
    <lineage>
        <taxon>Bacteria</taxon>
        <taxon>Pseudomonadati</taxon>
        <taxon>Pseudomonadota</taxon>
        <taxon>Alphaproteobacteria</taxon>
        <taxon>Hyphomicrobiales</taxon>
        <taxon>Rhizobiaceae</taxon>
        <taxon>Rhizobium/Agrobacterium group</taxon>
        <taxon>Rhizobium</taxon>
    </lineage>
</organism>
<dbReference type="EMBL" id="JARFYN010000030">
    <property type="protein sequence ID" value="MDL2408150.1"/>
    <property type="molecule type" value="Genomic_DNA"/>
</dbReference>
<proteinExistence type="predicted"/>
<dbReference type="RefSeq" id="WP_285881544.1">
    <property type="nucleotide sequence ID" value="NZ_JARFYN010000030.1"/>
</dbReference>
<accession>A0ABT7KHM8</accession>
<sequence length="109" mass="11923">MNWPHYLLLFGGGIFLMNSVPHLVSGVLGQPFQSPFAKPRGEGLSSSTVNVLWGFVNLVLAYLLLIRFGAFQWDDGFDALAIGFGALAISLFAARHFGRFHGGNTPERQ</sequence>
<keyword evidence="1" id="KW-0812">Transmembrane</keyword>
<comment type="caution">
    <text evidence="2">The sequence shown here is derived from an EMBL/GenBank/DDBJ whole genome shotgun (WGS) entry which is preliminary data.</text>
</comment>
<feature type="transmembrane region" description="Helical" evidence="1">
    <location>
        <begin position="77"/>
        <end position="97"/>
    </location>
</feature>
<feature type="transmembrane region" description="Helical" evidence="1">
    <location>
        <begin position="45"/>
        <end position="65"/>
    </location>
</feature>
<evidence type="ECO:0000313" key="3">
    <source>
        <dbReference type="Proteomes" id="UP001172630"/>
    </source>
</evidence>
<keyword evidence="3" id="KW-1185">Reference proteome</keyword>
<dbReference type="Proteomes" id="UP001172630">
    <property type="component" value="Unassembled WGS sequence"/>
</dbReference>